<gene>
    <name evidence="2" type="ORF">Vafri_8082</name>
</gene>
<evidence type="ECO:0000256" key="1">
    <source>
        <dbReference type="SAM" id="MobiDB-lite"/>
    </source>
</evidence>
<feature type="compositionally biased region" description="Low complexity" evidence="1">
    <location>
        <begin position="356"/>
        <end position="376"/>
    </location>
</feature>
<reference evidence="2" key="1">
    <citation type="journal article" date="2021" name="Proc. Natl. Acad. Sci. U.S.A.">
        <title>Three genomes in the algal genus Volvox reveal the fate of a haploid sex-determining region after a transition to homothallism.</title>
        <authorList>
            <person name="Yamamoto K."/>
            <person name="Hamaji T."/>
            <person name="Kawai-Toyooka H."/>
            <person name="Matsuzaki R."/>
            <person name="Takahashi F."/>
            <person name="Nishimura Y."/>
            <person name="Kawachi M."/>
            <person name="Noguchi H."/>
            <person name="Minakuchi Y."/>
            <person name="Umen J.G."/>
            <person name="Toyoda A."/>
            <person name="Nozaki H."/>
        </authorList>
    </citation>
    <scope>NUCLEOTIDE SEQUENCE</scope>
    <source>
        <strain evidence="2">NIES-3780</strain>
    </source>
</reference>
<feature type="region of interest" description="Disordered" evidence="1">
    <location>
        <begin position="161"/>
        <end position="206"/>
    </location>
</feature>
<proteinExistence type="predicted"/>
<evidence type="ECO:0000313" key="3">
    <source>
        <dbReference type="Proteomes" id="UP000747399"/>
    </source>
</evidence>
<name>A0A8J4B1W4_9CHLO</name>
<dbReference type="EMBL" id="BNCO01000012">
    <property type="protein sequence ID" value="GIL52143.1"/>
    <property type="molecule type" value="Genomic_DNA"/>
</dbReference>
<feature type="compositionally biased region" description="Low complexity" evidence="1">
    <location>
        <begin position="404"/>
        <end position="414"/>
    </location>
</feature>
<feature type="non-terminal residue" evidence="2">
    <location>
        <position position="482"/>
    </location>
</feature>
<evidence type="ECO:0000313" key="2">
    <source>
        <dbReference type="EMBL" id="GIL52143.1"/>
    </source>
</evidence>
<dbReference type="AlphaFoldDB" id="A0A8J4B1W4"/>
<protein>
    <submittedName>
        <fullName evidence="2">Uncharacterized protein</fullName>
    </submittedName>
</protein>
<dbReference type="Proteomes" id="UP000747399">
    <property type="component" value="Unassembled WGS sequence"/>
</dbReference>
<sequence length="482" mass="53260">ELSGGCFGPFLMLVHYRLRRVNQLLNAITTILNDASTPGDASSECTMCAFHHTSRFLQSPASLQTPDSSLLLPLPDPEARSGPFNDTLNSLQHLPTVVPEGSSELQPPSPGVLLRYQQHLDDPIWHASSGISRTDIAAEESSPQQEYPGFGLQSPAVDGPFIPFTGRCQSHRVADGPSTRSRFKSKSKSRDGVPTHSPENDTASTWQSICDPSPAAALLQQRTALALQPDSPFTLSAAAVLPCQPCPAARWAAPATRAAGPAHTAASFGMPVGHCRGLSNGLSRYENLLPPEPRPRPPALDSSQGMSPTRDTEAQSLLRSQWKRSHHRGGSTYQESLRNQGPEDTPQTMHWRRKQQQSILQQEQQEQRPQQQQQQEQQEEEMHGTLAISLKKQKVQRQVHEQQHLQQQQQQTHQQRIHKRQIEALRQVQSLDELLRWFRSGGYSRQHSGNLGSDASAPAAAAATIAWTPQMVRVFLTKLANI</sequence>
<organism evidence="2 3">
    <name type="scientific">Volvox africanus</name>
    <dbReference type="NCBI Taxonomy" id="51714"/>
    <lineage>
        <taxon>Eukaryota</taxon>
        <taxon>Viridiplantae</taxon>
        <taxon>Chlorophyta</taxon>
        <taxon>core chlorophytes</taxon>
        <taxon>Chlorophyceae</taxon>
        <taxon>CS clade</taxon>
        <taxon>Chlamydomonadales</taxon>
        <taxon>Volvocaceae</taxon>
        <taxon>Volvox</taxon>
    </lineage>
</organism>
<comment type="caution">
    <text evidence="2">The sequence shown here is derived from an EMBL/GenBank/DDBJ whole genome shotgun (WGS) entry which is preliminary data.</text>
</comment>
<feature type="region of interest" description="Disordered" evidence="1">
    <location>
        <begin position="283"/>
        <end position="414"/>
    </location>
</feature>
<feature type="compositionally biased region" description="Polar residues" evidence="1">
    <location>
        <begin position="301"/>
        <end position="319"/>
    </location>
</feature>
<accession>A0A8J4B1W4</accession>
<keyword evidence="3" id="KW-1185">Reference proteome</keyword>
<feature type="non-terminal residue" evidence="2">
    <location>
        <position position="1"/>
    </location>
</feature>